<dbReference type="SUPFAM" id="SSF63748">
    <property type="entry name" value="Tudor/PWWP/MBT"/>
    <property type="match status" value="1"/>
</dbReference>
<feature type="domain" description="PWWP" evidence="2">
    <location>
        <begin position="14"/>
        <end position="75"/>
    </location>
</feature>
<dbReference type="Proteomes" id="UP000192596">
    <property type="component" value="Unassembled WGS sequence"/>
</dbReference>
<evidence type="ECO:0000313" key="3">
    <source>
        <dbReference type="EMBL" id="OQO07926.1"/>
    </source>
</evidence>
<feature type="region of interest" description="Disordered" evidence="1">
    <location>
        <begin position="125"/>
        <end position="174"/>
    </location>
</feature>
<dbReference type="Gene3D" id="2.30.30.140">
    <property type="match status" value="1"/>
</dbReference>
<dbReference type="InParanoid" id="A0A1V8T946"/>
<comment type="caution">
    <text evidence="3">The sequence shown here is derived from an EMBL/GenBank/DDBJ whole genome shotgun (WGS) entry which is preliminary data.</text>
</comment>
<dbReference type="Pfam" id="PF00855">
    <property type="entry name" value="PWWP"/>
    <property type="match status" value="1"/>
</dbReference>
<evidence type="ECO:0000313" key="4">
    <source>
        <dbReference type="Proteomes" id="UP000192596"/>
    </source>
</evidence>
<keyword evidence="4" id="KW-1185">Reference proteome</keyword>
<feature type="compositionally biased region" description="Low complexity" evidence="1">
    <location>
        <begin position="126"/>
        <end position="140"/>
    </location>
</feature>
<protein>
    <recommendedName>
        <fullName evidence="2">PWWP domain-containing protein</fullName>
    </recommendedName>
</protein>
<gene>
    <name evidence="3" type="ORF">B0A48_06718</name>
</gene>
<reference evidence="4" key="1">
    <citation type="submission" date="2017-03" db="EMBL/GenBank/DDBJ databases">
        <title>Genomes of endolithic fungi from Antarctica.</title>
        <authorList>
            <person name="Coleine C."/>
            <person name="Masonjones S."/>
            <person name="Stajich J.E."/>
        </authorList>
    </citation>
    <scope>NUCLEOTIDE SEQUENCE [LARGE SCALE GENOMIC DNA]</scope>
    <source>
        <strain evidence="4">CCFEE 5527</strain>
    </source>
</reference>
<sequence>MTLDPQLDQTYVIKLNGQVWPVVVCYEECMPDRELERRQEKHQVAVIVLGYRQYCWVSPANLRTYNPNMNYAAVTRLTSYYEGSSLAAHEEKRRIAFRQDAPMLKDANFWHNYIDQEKVAAPMLFSRQSRSTSTSPTNSSRSRHSETRPKITAPKRSASPSLDACREPKRRVSQAQMDALTAGEGPLSYHFPTHEDIVALRDEATVYEYIAVVGRRALPILVSKVGVERVPTLKNCLYPSLNYGDYLPLTMTMPQISAKEFKAVAEYLAVGAFAPKLRHLPEAIDFEQGDDIELVIDHAKTISLTYHAASWFRMPDLQADCMKKLRRMGALSGPALMGVEVGSRGCDAWGTEERSSLHQLALHGLARDFFKIMEIDGVVLSNFLQKKKSPMMEVTRRLCAAKGAQIE</sequence>
<proteinExistence type="predicted"/>
<evidence type="ECO:0000256" key="1">
    <source>
        <dbReference type="SAM" id="MobiDB-lite"/>
    </source>
</evidence>
<dbReference type="AlphaFoldDB" id="A0A1V8T946"/>
<name>A0A1V8T946_9PEZI</name>
<accession>A0A1V8T946</accession>
<dbReference type="OrthoDB" id="3825471at2759"/>
<dbReference type="InterPro" id="IPR000313">
    <property type="entry name" value="PWWP_dom"/>
</dbReference>
<dbReference type="EMBL" id="NAJO01000013">
    <property type="protein sequence ID" value="OQO07926.1"/>
    <property type="molecule type" value="Genomic_DNA"/>
</dbReference>
<organism evidence="3 4">
    <name type="scientific">Cryoendolithus antarcticus</name>
    <dbReference type="NCBI Taxonomy" id="1507870"/>
    <lineage>
        <taxon>Eukaryota</taxon>
        <taxon>Fungi</taxon>
        <taxon>Dikarya</taxon>
        <taxon>Ascomycota</taxon>
        <taxon>Pezizomycotina</taxon>
        <taxon>Dothideomycetes</taxon>
        <taxon>Dothideomycetidae</taxon>
        <taxon>Cladosporiales</taxon>
        <taxon>Cladosporiaceae</taxon>
        <taxon>Cryoendolithus</taxon>
    </lineage>
</organism>
<evidence type="ECO:0000259" key="2">
    <source>
        <dbReference type="Pfam" id="PF00855"/>
    </source>
</evidence>